<dbReference type="InterPro" id="IPR041662">
    <property type="entry name" value="SusD-like_2"/>
</dbReference>
<dbReference type="Proteomes" id="UP000198393">
    <property type="component" value="Unassembled WGS sequence"/>
</dbReference>
<organism evidence="1 2">
    <name type="scientific">Ekhidna lutea</name>
    <dbReference type="NCBI Taxonomy" id="447679"/>
    <lineage>
        <taxon>Bacteria</taxon>
        <taxon>Pseudomonadati</taxon>
        <taxon>Bacteroidota</taxon>
        <taxon>Cytophagia</taxon>
        <taxon>Cytophagales</taxon>
        <taxon>Reichenbachiellaceae</taxon>
        <taxon>Ekhidna</taxon>
    </lineage>
</organism>
<reference evidence="1 2" key="1">
    <citation type="submission" date="2017-06" db="EMBL/GenBank/DDBJ databases">
        <authorList>
            <person name="Kim H.J."/>
            <person name="Triplett B.A."/>
        </authorList>
    </citation>
    <scope>NUCLEOTIDE SEQUENCE [LARGE SCALE GENOMIC DNA]</scope>
    <source>
        <strain evidence="1 2">DSM 19307</strain>
    </source>
</reference>
<dbReference type="Pfam" id="PF12771">
    <property type="entry name" value="SusD-like_2"/>
    <property type="match status" value="1"/>
</dbReference>
<dbReference type="SUPFAM" id="SSF48452">
    <property type="entry name" value="TPR-like"/>
    <property type="match status" value="1"/>
</dbReference>
<dbReference type="EMBL" id="FZPD01000007">
    <property type="protein sequence ID" value="SNT38372.1"/>
    <property type="molecule type" value="Genomic_DNA"/>
</dbReference>
<keyword evidence="2" id="KW-1185">Reference proteome</keyword>
<dbReference type="AlphaFoldDB" id="A0A239M8A4"/>
<gene>
    <name evidence="1" type="ORF">SAMN05421640_3679</name>
</gene>
<dbReference type="OrthoDB" id="973072at2"/>
<dbReference type="InterPro" id="IPR011990">
    <property type="entry name" value="TPR-like_helical_dom_sf"/>
</dbReference>
<evidence type="ECO:0000313" key="2">
    <source>
        <dbReference type="Proteomes" id="UP000198393"/>
    </source>
</evidence>
<name>A0A239M8A4_EKHLU</name>
<dbReference type="PROSITE" id="PS51257">
    <property type="entry name" value="PROKAR_LIPOPROTEIN"/>
    <property type="match status" value="1"/>
</dbReference>
<protein>
    <submittedName>
        <fullName evidence="1">Starch-binding associating with outer membrane</fullName>
    </submittedName>
</protein>
<evidence type="ECO:0000313" key="1">
    <source>
        <dbReference type="EMBL" id="SNT38372.1"/>
    </source>
</evidence>
<accession>A0A239M8A4</accession>
<dbReference type="RefSeq" id="WP_089358344.1">
    <property type="nucleotide sequence ID" value="NZ_FZPD01000007.1"/>
</dbReference>
<sequence>MKLIINRLLICTFIITLVGCGDFDDLNVNPNEPTDVPAGSLVTQGLYRLPDLYWSRDMNFEYGMLFVQHLAQDEYTEEQRYNFTPADFDNGWNTTFASILSELDQAKTLVEADENVPSEAIRANQIAVIDIMMAFGFQMATDIWGDMPYSQALNPDEFPKPAYDSQSAIYESLISNVTAAVNSINTGAAGFSSDVDIIYGGDMDGWQKFGNALLLRMGMRIADANSSLASSTVSAALNGNIISSVADEASLVYLNVAALSNPFWFDASPNGGSRDDFRITDELLSTLQAMGDPRETLYADSTASGTYVGMPYGLGDNDAFALKATTSRFGAMVRQQNAPAYLLRFSEVKFLEAEAIERGFVTGVALTEFNAGITAAMNEWGITDATTINDYIAANPYDAANWEQSIGLQMWLALYTNGLEAWATWRRLDQPVLSVPAAAVEPSIPVRGLYPTDEAATNQENLLAVPFDDALDTNLWWDVN</sequence>
<dbReference type="Gene3D" id="1.25.40.390">
    <property type="match status" value="1"/>
</dbReference>
<proteinExistence type="predicted"/>